<evidence type="ECO:0008006" key="3">
    <source>
        <dbReference type="Google" id="ProtNLM"/>
    </source>
</evidence>
<evidence type="ECO:0000313" key="2">
    <source>
        <dbReference type="Proteomes" id="UP001057375"/>
    </source>
</evidence>
<evidence type="ECO:0000313" key="1">
    <source>
        <dbReference type="EMBL" id="GKT18735.1"/>
    </source>
</evidence>
<comment type="caution">
    <text evidence="1">The sequence shown here is derived from an EMBL/GenBank/DDBJ whole genome shotgun (WGS) entry which is preliminary data.</text>
</comment>
<name>A0ABQ5K0C3_9EUKA</name>
<dbReference type="SUPFAM" id="SSF101898">
    <property type="entry name" value="NHL repeat"/>
    <property type="match status" value="1"/>
</dbReference>
<reference evidence="1" key="1">
    <citation type="submission" date="2022-03" db="EMBL/GenBank/DDBJ databases">
        <title>Draft genome sequence of Aduncisulcus paluster, a free-living microaerophilic Fornicata.</title>
        <authorList>
            <person name="Yuyama I."/>
            <person name="Kume K."/>
            <person name="Tamura T."/>
            <person name="Inagaki Y."/>
            <person name="Hashimoto T."/>
        </authorList>
    </citation>
    <scope>NUCLEOTIDE SEQUENCE</scope>
    <source>
        <strain evidence="1">NY0171</strain>
    </source>
</reference>
<dbReference type="Proteomes" id="UP001057375">
    <property type="component" value="Unassembled WGS sequence"/>
</dbReference>
<protein>
    <recommendedName>
        <fullName evidence="3">Cleavage/polyadenylation specificity factor A subunit N-terminal domain-containing protein</fullName>
    </recommendedName>
</protein>
<dbReference type="EMBL" id="BQXS01011977">
    <property type="protein sequence ID" value="GKT18735.1"/>
    <property type="molecule type" value="Genomic_DNA"/>
</dbReference>
<organism evidence="1 2">
    <name type="scientific">Aduncisulcus paluster</name>
    <dbReference type="NCBI Taxonomy" id="2918883"/>
    <lineage>
        <taxon>Eukaryota</taxon>
        <taxon>Metamonada</taxon>
        <taxon>Carpediemonas-like organisms</taxon>
        <taxon>Aduncisulcus</taxon>
    </lineage>
</organism>
<accession>A0ABQ5K0C3</accession>
<sequence>MPKLTLLEIASRPVGTESGEGFICIPPYQTVLTHSTPLTGLSLVQGEKSIIVACSDTGDVYTGDLSSKSPDLTVFINTKGYPTAIVTMEGLNSENPDAVTAVCCDTAHKNVLWLGSDAPEPLVSSFEKGLLGPVALAVGGKHIFYADSGSKGTTGLHNPRGSVFALSTTNSLCIPVLSHWLAAPVALTYHDGILYIAEAGENRILALEVSVDDKESGIGKDQLRFGSASVFYRISGLQNIVAMCKGPFNSLIVVTRRMGRHSRLRQKSIISSPMESDYSKDMKEETLTETFPTILHVIRCDTGEIYSQGVVPIQDVSSIVFDGLNNLYLAGVIIGDQEEEVNAIIDVSLAEMYAGFLVEGMDGY</sequence>
<proteinExistence type="predicted"/>
<keyword evidence="2" id="KW-1185">Reference proteome</keyword>
<gene>
    <name evidence="1" type="ORF">ADUPG1_011370</name>
</gene>